<evidence type="ECO:0000256" key="1">
    <source>
        <dbReference type="ARBA" id="ARBA00022649"/>
    </source>
</evidence>
<accession>A0A564ZH60</accession>
<keyword evidence="5" id="KW-0460">Magnesium</keyword>
<keyword evidence="5" id="KW-0800">Toxin</keyword>
<keyword evidence="3 5" id="KW-0479">Metal-binding</keyword>
<dbReference type="EMBL" id="CABIKM010000015">
    <property type="protein sequence ID" value="VUZ84659.1"/>
    <property type="molecule type" value="Genomic_DNA"/>
</dbReference>
<feature type="binding site" evidence="5">
    <location>
        <position position="107"/>
    </location>
    <ligand>
        <name>Mg(2+)</name>
        <dbReference type="ChEBI" id="CHEBI:18420"/>
    </ligand>
</feature>
<evidence type="ECO:0000256" key="5">
    <source>
        <dbReference type="HAMAP-Rule" id="MF_00265"/>
    </source>
</evidence>
<comment type="cofactor">
    <cofactor evidence="5">
        <name>Mg(2+)</name>
        <dbReference type="ChEBI" id="CHEBI:18420"/>
    </cofactor>
</comment>
<evidence type="ECO:0000256" key="3">
    <source>
        <dbReference type="ARBA" id="ARBA00022723"/>
    </source>
</evidence>
<keyword evidence="1 5" id="KW-1277">Toxin-antitoxin system</keyword>
<dbReference type="InterPro" id="IPR029060">
    <property type="entry name" value="PIN-like_dom_sf"/>
</dbReference>
<dbReference type="GO" id="GO:0090729">
    <property type="term" value="F:toxin activity"/>
    <property type="evidence" value="ECO:0007669"/>
    <property type="project" value="UniProtKB-KW"/>
</dbReference>
<feature type="domain" description="PIN" evidence="6">
    <location>
        <begin position="3"/>
        <end position="133"/>
    </location>
</feature>
<dbReference type="Gene3D" id="3.40.50.1010">
    <property type="entry name" value="5'-nuclease"/>
    <property type="match status" value="1"/>
</dbReference>
<dbReference type="SUPFAM" id="SSF88723">
    <property type="entry name" value="PIN domain-like"/>
    <property type="match status" value="1"/>
</dbReference>
<evidence type="ECO:0000313" key="7">
    <source>
        <dbReference type="EMBL" id="VUZ84659.1"/>
    </source>
</evidence>
<sequence length="144" mass="15631">MKILFDTSVLVAAIVEPHPLHTPAFRWLKRARAKEFDMLIAGHTLAELYAVLTTLPIRPKITPGIAGHLIRSNVEALAKIVSLSPSEYSAVVKQMADLGLSGGVIYDAIIVKAANKSGVDHVLTLNIDDFTRVWPEGADRLIAP</sequence>
<evidence type="ECO:0000259" key="6">
    <source>
        <dbReference type="Pfam" id="PF01850"/>
    </source>
</evidence>
<keyword evidence="4 5" id="KW-0378">Hydrolase</keyword>
<dbReference type="InterPro" id="IPR022907">
    <property type="entry name" value="VapC_family"/>
</dbReference>
<dbReference type="GO" id="GO:0004540">
    <property type="term" value="F:RNA nuclease activity"/>
    <property type="evidence" value="ECO:0007669"/>
    <property type="project" value="InterPro"/>
</dbReference>
<comment type="function">
    <text evidence="5">Toxic component of a toxin-antitoxin (TA) system. An RNase.</text>
</comment>
<dbReference type="HAMAP" id="MF_00265">
    <property type="entry name" value="VapC_Nob1"/>
    <property type="match status" value="1"/>
</dbReference>
<keyword evidence="2 5" id="KW-0540">Nuclease</keyword>
<reference evidence="7 8" key="1">
    <citation type="submission" date="2019-07" db="EMBL/GenBank/DDBJ databases">
        <authorList>
            <person name="Cremers G."/>
        </authorList>
    </citation>
    <scope>NUCLEOTIDE SEQUENCE [LARGE SCALE GENOMIC DNA]</scope>
</reference>
<dbReference type="Pfam" id="PF01850">
    <property type="entry name" value="PIN"/>
    <property type="match status" value="1"/>
</dbReference>
<dbReference type="Proteomes" id="UP000334340">
    <property type="component" value="Unassembled WGS sequence"/>
</dbReference>
<organism evidence="7 8">
    <name type="scientific">Candidatus Methylomirabilis lanthanidiphila</name>
    <dbReference type="NCBI Taxonomy" id="2211376"/>
    <lineage>
        <taxon>Bacteria</taxon>
        <taxon>Candidatus Methylomirabilota</taxon>
        <taxon>Candidatus Methylomirabilia</taxon>
        <taxon>Candidatus Methylomirabilales</taxon>
        <taxon>Candidatus Methylomirabilaceae</taxon>
        <taxon>Candidatus Methylomirabilis</taxon>
    </lineage>
</organism>
<keyword evidence="8" id="KW-1185">Reference proteome</keyword>
<dbReference type="EC" id="3.1.-.-" evidence="5"/>
<evidence type="ECO:0000256" key="4">
    <source>
        <dbReference type="ARBA" id="ARBA00022801"/>
    </source>
</evidence>
<feature type="binding site" evidence="5">
    <location>
        <position position="6"/>
    </location>
    <ligand>
        <name>Mg(2+)</name>
        <dbReference type="ChEBI" id="CHEBI:18420"/>
    </ligand>
</feature>
<dbReference type="InterPro" id="IPR002716">
    <property type="entry name" value="PIN_dom"/>
</dbReference>
<dbReference type="GO" id="GO:0000287">
    <property type="term" value="F:magnesium ion binding"/>
    <property type="evidence" value="ECO:0007669"/>
    <property type="project" value="UniProtKB-UniRule"/>
</dbReference>
<protein>
    <recommendedName>
        <fullName evidence="5">Ribonuclease VapC</fullName>
        <shortName evidence="5">RNase VapC</shortName>
        <ecNumber evidence="5">3.1.-.-</ecNumber>
    </recommendedName>
    <alternativeName>
        <fullName evidence="5">Toxin VapC</fullName>
    </alternativeName>
</protein>
<evidence type="ECO:0000256" key="2">
    <source>
        <dbReference type="ARBA" id="ARBA00022722"/>
    </source>
</evidence>
<dbReference type="AlphaFoldDB" id="A0A564ZH60"/>
<gene>
    <name evidence="5" type="primary">vapC</name>
    <name evidence="7" type="ORF">MELA_01032</name>
</gene>
<comment type="similarity">
    <text evidence="5">Belongs to the PINc/VapC protein family.</text>
</comment>
<evidence type="ECO:0000313" key="8">
    <source>
        <dbReference type="Proteomes" id="UP000334340"/>
    </source>
</evidence>
<name>A0A564ZH60_9BACT</name>
<dbReference type="GO" id="GO:0016787">
    <property type="term" value="F:hydrolase activity"/>
    <property type="evidence" value="ECO:0007669"/>
    <property type="project" value="UniProtKB-KW"/>
</dbReference>
<proteinExistence type="inferred from homology"/>